<dbReference type="VEuPathDB" id="VectorBase:BGLAX_048244"/>
<feature type="domain" description="LIM zinc-binding" evidence="8">
    <location>
        <begin position="205"/>
        <end position="265"/>
    </location>
</feature>
<dbReference type="PROSITE" id="PS50023">
    <property type="entry name" value="LIM_DOMAIN_2"/>
    <property type="match status" value="4"/>
</dbReference>
<dbReference type="GO" id="GO:0030036">
    <property type="term" value="P:actin cytoskeleton organization"/>
    <property type="evidence" value="ECO:0007669"/>
    <property type="project" value="TreeGrafter"/>
</dbReference>
<evidence type="ECO:0000259" key="8">
    <source>
        <dbReference type="PROSITE" id="PS50023"/>
    </source>
</evidence>
<sequence length="394" mass="42965">MPPVLGGADKCPRCSKNVYFAEEVRALGRKYHKQCLKCTECGKFLDSTNCNDHEDDIFCNTCYRRNFGPNSAAPAAVPEIDAVKSPLGSDQCQRCGKTVYMAERCTGGGKYFHKRCFRCNACGVSLDSNRLSVREEEIYCKSCYAKNFGPKGYGFAGGASGLSMDTGKLDEIPTSNIPSLAQAHTAPLMSEGGELEEGDWTDDRDRCNRCRKVVYFAERVTGIGKVFHKICFKCTNCNKLLDSTTVTDHGGQAYCKACYGKNFGPKGYGFAGGASGLSMDTGKLDDIPTSHIPSLAQALTAPLMGEENGQGTEDCNDDKERCSRCRKVVYFAERITGIGKVFHKICFKCSNCSKSLDSTTVTEHAGQVYCKACYTRNFGPKGFGFGISMVTEQA</sequence>
<keyword evidence="4 7" id="KW-0862">Zinc</keyword>
<reference evidence="9" key="1">
    <citation type="submission" date="2020-05" db="UniProtKB">
        <authorList>
            <consortium name="EnsemblMetazoa"/>
        </authorList>
    </citation>
    <scope>IDENTIFICATION</scope>
    <source>
        <strain evidence="9">BB02</strain>
    </source>
</reference>
<dbReference type="PANTHER" id="PTHR24215:SF35">
    <property type="entry name" value="MUSCLE LIM PROTEIN MLP84B"/>
    <property type="match status" value="1"/>
</dbReference>
<feature type="domain" description="LIM zinc-binding" evidence="8">
    <location>
        <begin position="90"/>
        <end position="150"/>
    </location>
</feature>
<evidence type="ECO:0000313" key="13">
    <source>
        <dbReference type="RefSeq" id="XP_055900615.1"/>
    </source>
</evidence>
<feature type="domain" description="LIM zinc-binding" evidence="8">
    <location>
        <begin position="9"/>
        <end position="69"/>
    </location>
</feature>
<keyword evidence="11" id="KW-1185">Reference proteome</keyword>
<gene>
    <name evidence="9" type="primary">106075268</name>
    <name evidence="12 13" type="synonym">LOC106075268</name>
</gene>
<dbReference type="VEuPathDB" id="VectorBase:BGLB032222"/>
<dbReference type="FunFam" id="2.10.110.10:FF:000001">
    <property type="entry name" value="Cysteine and glycine-rich protein 1"/>
    <property type="match status" value="4"/>
</dbReference>
<dbReference type="GO" id="GO:0005737">
    <property type="term" value="C:cytoplasm"/>
    <property type="evidence" value="ECO:0007669"/>
    <property type="project" value="TreeGrafter"/>
</dbReference>
<dbReference type="EnsemblMetazoa" id="BGLB032222-RA">
    <property type="protein sequence ID" value="BGLB032222-PA"/>
    <property type="gene ID" value="BGLB032222"/>
</dbReference>
<keyword evidence="5 7" id="KW-0440">LIM domain</keyword>
<dbReference type="GO" id="GO:0005634">
    <property type="term" value="C:nucleus"/>
    <property type="evidence" value="ECO:0007669"/>
    <property type="project" value="UniProtKB-SubCell"/>
</dbReference>
<feature type="domain" description="LIM zinc-binding" evidence="8">
    <location>
        <begin position="320"/>
        <end position="380"/>
    </location>
</feature>
<dbReference type="Pfam" id="PF00412">
    <property type="entry name" value="LIM"/>
    <property type="match status" value="4"/>
</dbReference>
<protein>
    <submittedName>
        <fullName evidence="12 13">Muscle LIM protein Mlp84B-like</fullName>
    </submittedName>
</protein>
<dbReference type="Gene3D" id="2.10.110.10">
    <property type="entry name" value="Cysteine Rich Protein"/>
    <property type="match status" value="4"/>
</dbReference>
<evidence type="ECO:0000313" key="9">
    <source>
        <dbReference type="EnsemblMetazoa" id="BGLB032222-PA"/>
    </source>
</evidence>
<evidence type="ECO:0000256" key="3">
    <source>
        <dbReference type="ARBA" id="ARBA00022737"/>
    </source>
</evidence>
<dbReference type="RefSeq" id="XP_055900615.1">
    <property type="nucleotide sequence ID" value="XM_056044640.1"/>
</dbReference>
<dbReference type="Proteomes" id="UP001165740">
    <property type="component" value="Chromosome 10"/>
</dbReference>
<comment type="subcellular location">
    <subcellularLocation>
        <location evidence="1">Nucleus</location>
    </subcellularLocation>
</comment>
<dbReference type="EnsemblMetazoa" id="BGLB032222-RB">
    <property type="protein sequence ID" value="BGLB032222-PB"/>
    <property type="gene ID" value="BGLB032222"/>
</dbReference>
<evidence type="ECO:0000313" key="11">
    <source>
        <dbReference type="Proteomes" id="UP001165740"/>
    </source>
</evidence>
<keyword evidence="6" id="KW-0539">Nucleus</keyword>
<dbReference type="Proteomes" id="UP000076420">
    <property type="component" value="Unassembled WGS sequence"/>
</dbReference>
<dbReference type="PROSITE" id="PS00478">
    <property type="entry name" value="LIM_DOMAIN_1"/>
    <property type="match status" value="4"/>
</dbReference>
<dbReference type="OrthoDB" id="8062037at2759"/>
<dbReference type="InterPro" id="IPR001781">
    <property type="entry name" value="Znf_LIM"/>
</dbReference>
<organism evidence="9 10">
    <name type="scientific">Biomphalaria glabrata</name>
    <name type="common">Bloodfluke planorb</name>
    <name type="synonym">Freshwater snail</name>
    <dbReference type="NCBI Taxonomy" id="6526"/>
    <lineage>
        <taxon>Eukaryota</taxon>
        <taxon>Metazoa</taxon>
        <taxon>Spiralia</taxon>
        <taxon>Lophotrochozoa</taxon>
        <taxon>Mollusca</taxon>
        <taxon>Gastropoda</taxon>
        <taxon>Heterobranchia</taxon>
        <taxon>Euthyneura</taxon>
        <taxon>Panpulmonata</taxon>
        <taxon>Hygrophila</taxon>
        <taxon>Lymnaeoidea</taxon>
        <taxon>Planorbidae</taxon>
        <taxon>Biomphalaria</taxon>
    </lineage>
</organism>
<evidence type="ECO:0000256" key="4">
    <source>
        <dbReference type="ARBA" id="ARBA00022833"/>
    </source>
</evidence>
<proteinExistence type="predicted"/>
<evidence type="ECO:0000256" key="1">
    <source>
        <dbReference type="ARBA" id="ARBA00004123"/>
    </source>
</evidence>
<evidence type="ECO:0000256" key="5">
    <source>
        <dbReference type="ARBA" id="ARBA00023038"/>
    </source>
</evidence>
<evidence type="ECO:0000313" key="12">
    <source>
        <dbReference type="RefSeq" id="XP_055900614.1"/>
    </source>
</evidence>
<reference evidence="12 13" key="2">
    <citation type="submission" date="2025-04" db="UniProtKB">
        <authorList>
            <consortium name="RefSeq"/>
        </authorList>
    </citation>
    <scope>IDENTIFICATION</scope>
</reference>
<dbReference type="CDD" id="cd09326">
    <property type="entry name" value="LIM_CRP_like"/>
    <property type="match status" value="4"/>
</dbReference>
<evidence type="ECO:0000256" key="7">
    <source>
        <dbReference type="PROSITE-ProRule" id="PRU00125"/>
    </source>
</evidence>
<dbReference type="KEGG" id="bgt:106075268"/>
<dbReference type="RefSeq" id="XP_055900614.1">
    <property type="nucleotide sequence ID" value="XM_056044639.1"/>
</dbReference>
<keyword evidence="3" id="KW-0677">Repeat</keyword>
<dbReference type="STRING" id="6526.A0A2C9LKJ6"/>
<dbReference type="GO" id="GO:0046872">
    <property type="term" value="F:metal ion binding"/>
    <property type="evidence" value="ECO:0007669"/>
    <property type="project" value="UniProtKB-KW"/>
</dbReference>
<dbReference type="AlphaFoldDB" id="A0A2C9LKJ6"/>
<dbReference type="PANTHER" id="PTHR24215">
    <property type="entry name" value="RHO-GTPASE-ACTIVATING PROTEIN LRG1"/>
    <property type="match status" value="1"/>
</dbReference>
<dbReference type="OMA" id="ESPKCPR"/>
<dbReference type="SUPFAM" id="SSF57716">
    <property type="entry name" value="Glucocorticoid receptor-like (DNA-binding domain)"/>
    <property type="match status" value="8"/>
</dbReference>
<accession>A0A2C9LKJ6</accession>
<dbReference type="SMART" id="SM00132">
    <property type="entry name" value="LIM"/>
    <property type="match status" value="4"/>
</dbReference>
<name>A0A2C9LKJ6_BIOGL</name>
<evidence type="ECO:0000256" key="6">
    <source>
        <dbReference type="ARBA" id="ARBA00023242"/>
    </source>
</evidence>
<keyword evidence="2 7" id="KW-0479">Metal-binding</keyword>
<evidence type="ECO:0000256" key="2">
    <source>
        <dbReference type="ARBA" id="ARBA00022723"/>
    </source>
</evidence>
<evidence type="ECO:0000313" key="10">
    <source>
        <dbReference type="Proteomes" id="UP000076420"/>
    </source>
</evidence>